<evidence type="ECO:0000313" key="4">
    <source>
        <dbReference type="Proteomes" id="UP000196710"/>
    </source>
</evidence>
<evidence type="ECO:0000313" key="3">
    <source>
        <dbReference type="EMBL" id="QQR30212.1"/>
    </source>
</evidence>
<dbReference type="AlphaFoldDB" id="A0A1Z2XR51"/>
<reference evidence="4" key="2">
    <citation type="submission" date="2017-05" db="EMBL/GenBank/DDBJ databases">
        <title>Improved OligoMM genomes.</title>
        <authorList>
            <person name="Garzetti D."/>
        </authorList>
    </citation>
    <scope>NUCLEOTIDE SEQUENCE [LARGE SCALE GENOMIC DNA]</scope>
    <source>
        <strain evidence="4">KB18</strain>
    </source>
</reference>
<evidence type="ECO:0000313" key="2">
    <source>
        <dbReference type="EMBL" id="ASB40932.1"/>
    </source>
</evidence>
<reference evidence="2" key="1">
    <citation type="journal article" date="2017" name="Genome Announc.">
        <title>High-Quality Whole-Genome Sequences of the Oligo-Mouse-Microbiota Bacterial Community.</title>
        <authorList>
            <person name="Garzetti D."/>
            <person name="Brugiroux S."/>
            <person name="Bunk B."/>
            <person name="Pukall R."/>
            <person name="McCoy K.D."/>
            <person name="Macpherson A.J."/>
            <person name="Stecher B."/>
        </authorList>
    </citation>
    <scope>NUCLEOTIDE SEQUENCE</scope>
    <source>
        <strain evidence="2">KB18</strain>
    </source>
</reference>
<dbReference type="Proteomes" id="UP000196710">
    <property type="component" value="Chromosome"/>
</dbReference>
<keyword evidence="1" id="KW-0732">Signal</keyword>
<sequence length="382" mass="42682">MKLRALLPLMLCALLLASCREGSALGEIELPETLKVTAQLPEGYPAEVIAYNLSWYEADERVAIDTFMHAEPQEREEQATGPIFRTYTESFIEHLNIYAGVSHGGMDYGYYTPGGADYSEVMKERDTLKHYLRRQQPWECINTDLTPRARGNGSMGEAGQENLGFMSYDDALGELEDRLALFPGHELIRGEAHTAGLLNQNRDIFNRNTTQWSSDTVSKSFTKDDEYYYFEFREVLDGIPFCNAQWAESTFGESGGGSLPSIHAIYNKDGLIELHAGSMVEPGEAISTEPIIPPEEALKVYVDEYSKAIHFENSEVISLELNYLILADSKGLYARPAWVLTTAIEKKAGQGDSTSDFDYTDYGVTAVSAYSGVILERETDMR</sequence>
<reference evidence="3 5" key="3">
    <citation type="submission" date="2020-11" db="EMBL/GenBank/DDBJ databases">
        <title>Closed and high quality bacterial genomes of the OMM12 community.</title>
        <authorList>
            <person name="Marbouty M."/>
            <person name="Lamy-Besnier Q."/>
            <person name="Debarbieux L."/>
            <person name="Koszul R."/>
        </authorList>
    </citation>
    <scope>NUCLEOTIDE SEQUENCE [LARGE SCALE GENOMIC DNA]</scope>
    <source>
        <strain evidence="3 5">KB18</strain>
    </source>
</reference>
<dbReference type="KEGG" id="amur:ADH66_09870"/>
<keyword evidence="4" id="KW-1185">Reference proteome</keyword>
<organism evidence="3 5">
    <name type="scientific">Acutalibacter muris</name>
    <dbReference type="NCBI Taxonomy" id="1796620"/>
    <lineage>
        <taxon>Bacteria</taxon>
        <taxon>Bacillati</taxon>
        <taxon>Bacillota</taxon>
        <taxon>Clostridia</taxon>
        <taxon>Eubacteriales</taxon>
        <taxon>Acutalibacteraceae</taxon>
        <taxon>Acutalibacter</taxon>
    </lineage>
</organism>
<feature type="chain" id="PRO_5044568675" description="Lipoprotein" evidence="1">
    <location>
        <begin position="25"/>
        <end position="382"/>
    </location>
</feature>
<feature type="signal peptide" evidence="1">
    <location>
        <begin position="1"/>
        <end position="24"/>
    </location>
</feature>
<dbReference type="EMBL" id="CP021422">
    <property type="protein sequence ID" value="ASB40932.1"/>
    <property type="molecule type" value="Genomic_DNA"/>
</dbReference>
<accession>A0A1Z2XR51</accession>
<gene>
    <name evidence="2" type="ORF">ADH66_09870</name>
    <name evidence="3" type="ORF">I5Q82_00195</name>
</gene>
<evidence type="ECO:0008006" key="6">
    <source>
        <dbReference type="Google" id="ProtNLM"/>
    </source>
</evidence>
<proteinExistence type="predicted"/>
<protein>
    <recommendedName>
        <fullName evidence="6">Lipoprotein</fullName>
    </recommendedName>
</protein>
<dbReference type="EMBL" id="CP065321">
    <property type="protein sequence ID" value="QQR30212.1"/>
    <property type="molecule type" value="Genomic_DNA"/>
</dbReference>
<evidence type="ECO:0000313" key="5">
    <source>
        <dbReference type="Proteomes" id="UP000596035"/>
    </source>
</evidence>
<evidence type="ECO:0000256" key="1">
    <source>
        <dbReference type="SAM" id="SignalP"/>
    </source>
</evidence>
<dbReference type="RefSeq" id="WP_066541280.1">
    <property type="nucleotide sequence ID" value="NZ_CP021422.1"/>
</dbReference>
<name>A0A1Z2XR51_9FIRM</name>
<dbReference type="Proteomes" id="UP000596035">
    <property type="component" value="Chromosome"/>
</dbReference>
<dbReference type="PROSITE" id="PS51257">
    <property type="entry name" value="PROKAR_LIPOPROTEIN"/>
    <property type="match status" value="1"/>
</dbReference>